<evidence type="ECO:0000259" key="1">
    <source>
        <dbReference type="Pfam" id="PF26533"/>
    </source>
</evidence>
<dbReference type="OMA" id="EVHYANF"/>
<gene>
    <name evidence="2" type="ORF">TVY486_1001620</name>
</gene>
<reference evidence="2" key="1">
    <citation type="journal article" date="2012" name="Proc. Natl. Acad. Sci. U.S.A.">
        <title>Antigenic diversity is generated by distinct evolutionary mechanisms in African trypanosome species.</title>
        <authorList>
            <person name="Jackson A.P."/>
            <person name="Berry A."/>
            <person name="Aslett M."/>
            <person name="Allison H.C."/>
            <person name="Burton P."/>
            <person name="Vavrova-Anderson J."/>
            <person name="Brown R."/>
            <person name="Browne H."/>
            <person name="Corton N."/>
            <person name="Hauser H."/>
            <person name="Gamble J."/>
            <person name="Gilderthorp R."/>
            <person name="Marcello L."/>
            <person name="McQuillan J."/>
            <person name="Otto T.D."/>
            <person name="Quail M.A."/>
            <person name="Sanders M.J."/>
            <person name="van Tonder A."/>
            <person name="Ginger M.L."/>
            <person name="Field M.C."/>
            <person name="Barry J.D."/>
            <person name="Hertz-Fowler C."/>
            <person name="Berriman M."/>
        </authorList>
    </citation>
    <scope>NUCLEOTIDE SEQUENCE</scope>
    <source>
        <strain evidence="2">Y486</strain>
    </source>
</reference>
<dbReference type="VEuPathDB" id="TriTrypDB:TvY486_1001620"/>
<evidence type="ECO:0000313" key="2">
    <source>
        <dbReference type="EMBL" id="CCC51109.1"/>
    </source>
</evidence>
<sequence>MSYSLHKLKLLVEDPCGTLQSNLDVAKRFCSAETDGELKELCELASPEFHFSNFWGVVRGHTAALAVVKREESVLRLTWTSRVAVLTANTFERRGYVHFTSGGVASIPLVGSWLTKFWQQPVRESLVVRDGKVVFRDLSFQWGLGVH</sequence>
<dbReference type="InterPro" id="IPR059006">
    <property type="entry name" value="NTF2_6"/>
</dbReference>
<accession>G0U5F9</accession>
<dbReference type="SUPFAM" id="SSF54427">
    <property type="entry name" value="NTF2-like"/>
    <property type="match status" value="1"/>
</dbReference>
<dbReference type="Pfam" id="PF26533">
    <property type="entry name" value="NTF2_6"/>
    <property type="match status" value="1"/>
</dbReference>
<feature type="domain" description="NTF2-like" evidence="1">
    <location>
        <begin position="7"/>
        <end position="144"/>
    </location>
</feature>
<dbReference type="AlphaFoldDB" id="G0U5F9"/>
<proteinExistence type="predicted"/>
<dbReference type="EMBL" id="HE573026">
    <property type="protein sequence ID" value="CCC51109.1"/>
    <property type="molecule type" value="Genomic_DNA"/>
</dbReference>
<name>G0U5F9_TRYVY</name>
<dbReference type="InterPro" id="IPR032710">
    <property type="entry name" value="NTF2-like_dom_sf"/>
</dbReference>
<protein>
    <recommendedName>
        <fullName evidence="1">NTF2-like domain-containing protein</fullName>
    </recommendedName>
</protein>
<organism evidence="2">
    <name type="scientific">Trypanosoma vivax (strain Y486)</name>
    <dbReference type="NCBI Taxonomy" id="1055687"/>
    <lineage>
        <taxon>Eukaryota</taxon>
        <taxon>Discoba</taxon>
        <taxon>Euglenozoa</taxon>
        <taxon>Kinetoplastea</taxon>
        <taxon>Metakinetoplastina</taxon>
        <taxon>Trypanosomatida</taxon>
        <taxon>Trypanosomatidae</taxon>
        <taxon>Trypanosoma</taxon>
        <taxon>Duttonella</taxon>
    </lineage>
</organism>